<proteinExistence type="predicted"/>
<gene>
    <name evidence="1" type="ORF">A3K87_14635</name>
</gene>
<dbReference type="AlphaFoldDB" id="A0AA91DRD5"/>
<evidence type="ECO:0000313" key="1">
    <source>
        <dbReference type="EMBL" id="OAK64609.1"/>
    </source>
</evidence>
<protein>
    <submittedName>
        <fullName evidence="1">Uncharacterized protein</fullName>
    </submittedName>
</protein>
<organism evidence="1 2">
    <name type="scientific">Variovorax paradoxus</name>
    <dbReference type="NCBI Taxonomy" id="34073"/>
    <lineage>
        <taxon>Bacteria</taxon>
        <taxon>Pseudomonadati</taxon>
        <taxon>Pseudomonadota</taxon>
        <taxon>Betaproteobacteria</taxon>
        <taxon>Burkholderiales</taxon>
        <taxon>Comamonadaceae</taxon>
        <taxon>Variovorax</taxon>
    </lineage>
</organism>
<comment type="caution">
    <text evidence="1">The sequence shown here is derived from an EMBL/GenBank/DDBJ whole genome shotgun (WGS) entry which is preliminary data.</text>
</comment>
<evidence type="ECO:0000313" key="2">
    <source>
        <dbReference type="Proteomes" id="UP000077852"/>
    </source>
</evidence>
<dbReference type="EMBL" id="LVHG01000037">
    <property type="protein sequence ID" value="OAK64609.1"/>
    <property type="molecule type" value="Genomic_DNA"/>
</dbReference>
<reference evidence="1 2" key="1">
    <citation type="submission" date="2016-03" db="EMBL/GenBank/DDBJ databases">
        <title>Genome sequence of Variovorax paradoxus KB5.</title>
        <authorList>
            <person name="Jeong H."/>
            <person name="Hong C.E."/>
            <person name="Jo S.H."/>
            <person name="Park J.M."/>
        </authorList>
    </citation>
    <scope>NUCLEOTIDE SEQUENCE [LARGE SCALE GENOMIC DNA]</scope>
    <source>
        <strain evidence="1 2">KB5</strain>
    </source>
</reference>
<dbReference type="Proteomes" id="UP000077852">
    <property type="component" value="Unassembled WGS sequence"/>
</dbReference>
<name>A0AA91DRD5_VARPD</name>
<sequence>MCMALLRKLASVRLPCTEADPAMIDRLRVLEAAGHIRVLIAPVHVDCYHCMRQPPATVLEITPRGRRVLSTGTIEEETPLPAMHRRHALTARSGD</sequence>
<accession>A0AA91DRD5</accession>